<protein>
    <submittedName>
        <fullName evidence="3">Lipocalin-like domain-containing protein</fullName>
    </submittedName>
</protein>
<gene>
    <name evidence="3" type="ORF">GW587_24225</name>
</gene>
<evidence type="ECO:0000256" key="1">
    <source>
        <dbReference type="SAM" id="SignalP"/>
    </source>
</evidence>
<evidence type="ECO:0000313" key="3">
    <source>
        <dbReference type="EMBL" id="NGZ87353.1"/>
    </source>
</evidence>
<dbReference type="Proteomes" id="UP000666369">
    <property type="component" value="Unassembled WGS sequence"/>
</dbReference>
<dbReference type="InterPro" id="IPR024311">
    <property type="entry name" value="Lipocalin-like"/>
</dbReference>
<dbReference type="RefSeq" id="WP_166107458.1">
    <property type="nucleotide sequence ID" value="NZ_JAADJT010000012.1"/>
</dbReference>
<keyword evidence="1" id="KW-0732">Signal</keyword>
<keyword evidence="4" id="KW-1185">Reference proteome</keyword>
<comment type="caution">
    <text evidence="3">The sequence shown here is derived from an EMBL/GenBank/DDBJ whole genome shotgun (WGS) entry which is preliminary data.</text>
</comment>
<dbReference type="EMBL" id="JAADJT010000012">
    <property type="protein sequence ID" value="NGZ87353.1"/>
    <property type="molecule type" value="Genomic_DNA"/>
</dbReference>
<organism evidence="3 4">
    <name type="scientific">Duganella aceris</name>
    <dbReference type="NCBI Taxonomy" id="2703883"/>
    <lineage>
        <taxon>Bacteria</taxon>
        <taxon>Pseudomonadati</taxon>
        <taxon>Pseudomonadota</taxon>
        <taxon>Betaproteobacteria</taxon>
        <taxon>Burkholderiales</taxon>
        <taxon>Oxalobacteraceae</taxon>
        <taxon>Telluria group</taxon>
        <taxon>Duganella</taxon>
    </lineage>
</organism>
<evidence type="ECO:0000259" key="2">
    <source>
        <dbReference type="Pfam" id="PF13924"/>
    </source>
</evidence>
<accession>A0ABX0FSA0</accession>
<feature type="chain" id="PRO_5046717599" evidence="1">
    <location>
        <begin position="34"/>
        <end position="174"/>
    </location>
</feature>
<feature type="signal peptide" evidence="1">
    <location>
        <begin position="1"/>
        <end position="33"/>
    </location>
</feature>
<evidence type="ECO:0000313" key="4">
    <source>
        <dbReference type="Proteomes" id="UP000666369"/>
    </source>
</evidence>
<dbReference type="Pfam" id="PF13924">
    <property type="entry name" value="Lipocalin_5"/>
    <property type="match status" value="1"/>
</dbReference>
<proteinExistence type="predicted"/>
<sequence length="174" mass="19072">MKNLHLSTARRRLAGVVCGAVWAGSVAVLPAAAAPNAGPQLTGVWRLVRYVDTPDNAQPIYAFGEHPVGQFIFTPEGSFSINIMRNPPAPETATVDIDPDACIPAWYCSYFGTYRLAESGRQWIARVEGGNIPSYVGTNQTRSFELSGDRLRISESYEEGGRTVRAERVLERVQ</sequence>
<reference evidence="4" key="1">
    <citation type="submission" date="2023-07" db="EMBL/GenBank/DDBJ databases">
        <title>Duganella aceri sp. nov., isolated from tree sap.</title>
        <authorList>
            <person name="Kim I.S."/>
        </authorList>
    </citation>
    <scope>NUCLEOTIDE SEQUENCE [LARGE SCALE GENOMIC DNA]</scope>
    <source>
        <strain evidence="4">SAP-35</strain>
    </source>
</reference>
<name>A0ABX0FSA0_9BURK</name>
<feature type="domain" description="Lipocalin-like" evidence="2">
    <location>
        <begin position="43"/>
        <end position="158"/>
    </location>
</feature>